<evidence type="ECO:0000313" key="3">
    <source>
        <dbReference type="Proteomes" id="UP001062165"/>
    </source>
</evidence>
<dbReference type="Gene3D" id="3.30.420.150">
    <property type="entry name" value="Exopolyphosphatase. Domain 2"/>
    <property type="match status" value="1"/>
</dbReference>
<accession>A0ABY6D1P5</accession>
<organism evidence="2 3">
    <name type="scientific">Reichenbachiella carrageenanivorans</name>
    <dbReference type="NCBI Taxonomy" id="2979869"/>
    <lineage>
        <taxon>Bacteria</taxon>
        <taxon>Pseudomonadati</taxon>
        <taxon>Bacteroidota</taxon>
        <taxon>Cytophagia</taxon>
        <taxon>Cytophagales</taxon>
        <taxon>Reichenbachiellaceae</taxon>
        <taxon>Reichenbachiella</taxon>
    </lineage>
</organism>
<evidence type="ECO:0000313" key="2">
    <source>
        <dbReference type="EMBL" id="UXX77780.1"/>
    </source>
</evidence>
<dbReference type="InterPro" id="IPR050273">
    <property type="entry name" value="GppA/Ppx_hydrolase"/>
</dbReference>
<dbReference type="EMBL" id="CP106735">
    <property type="protein sequence ID" value="UXX77780.1"/>
    <property type="molecule type" value="Genomic_DNA"/>
</dbReference>
<dbReference type="SUPFAM" id="SSF53067">
    <property type="entry name" value="Actin-like ATPase domain"/>
    <property type="match status" value="2"/>
</dbReference>
<dbReference type="Gene3D" id="3.30.420.40">
    <property type="match status" value="1"/>
</dbReference>
<gene>
    <name evidence="2" type="ORF">N7E81_10400</name>
</gene>
<name>A0ABY6D1P5_9BACT</name>
<protein>
    <submittedName>
        <fullName evidence="2">Phosphatase</fullName>
    </submittedName>
</protein>
<dbReference type="InterPro" id="IPR043129">
    <property type="entry name" value="ATPase_NBD"/>
</dbReference>
<dbReference type="RefSeq" id="WP_263049527.1">
    <property type="nucleotide sequence ID" value="NZ_CP106735.1"/>
</dbReference>
<dbReference type="CDD" id="cd24006">
    <property type="entry name" value="ASKHA_NBD_PPX_GppA"/>
    <property type="match status" value="1"/>
</dbReference>
<reference evidence="2" key="1">
    <citation type="submission" date="2022-10" db="EMBL/GenBank/DDBJ databases">
        <title>Comparative genomics and taxonomic characterization of three novel marine species of genus Reichenbachiella exhibiting antioxidant and polysaccharide degradation activities.</title>
        <authorList>
            <person name="Muhammad N."/>
            <person name="Lee Y.-J."/>
            <person name="Ko J."/>
            <person name="Kim S.-G."/>
        </authorList>
    </citation>
    <scope>NUCLEOTIDE SEQUENCE</scope>
    <source>
        <strain evidence="2">Wsw4-B4</strain>
    </source>
</reference>
<proteinExistence type="predicted"/>
<dbReference type="PANTHER" id="PTHR30005:SF0">
    <property type="entry name" value="RETROGRADE REGULATION PROTEIN 2"/>
    <property type="match status" value="1"/>
</dbReference>
<dbReference type="Proteomes" id="UP001062165">
    <property type="component" value="Chromosome"/>
</dbReference>
<dbReference type="Pfam" id="PF02541">
    <property type="entry name" value="Ppx-GppA"/>
    <property type="match status" value="1"/>
</dbReference>
<dbReference type="InterPro" id="IPR003695">
    <property type="entry name" value="Ppx_GppA_N"/>
</dbReference>
<keyword evidence="3" id="KW-1185">Reference proteome</keyword>
<evidence type="ECO:0000259" key="1">
    <source>
        <dbReference type="Pfam" id="PF02541"/>
    </source>
</evidence>
<sequence length="293" mass="33104">MILAAIDIGSNAVRLQINRPITYNGVTIFKKLQYIRFPLRLGSDVFENNQIGDQKFREFITLMRAFKAMIDLYKVDEYYACATSAMREAENGNALIQAVKAACDLDINIISGDLEAELINRVIAFNLVEDQQYLHIDVGGGSTELTLYRGEVKNVSKSFPIGTVRLLKHSERVGTWDEMLQWIIDHKGKVGHLIAIGTGGNIRKLYELTNKEKGKYIGIQKLEEELEILKNMPYEERVVNLQLNEDRADVIIPASEIYISIMKKAGARKIMVPDVGLKDGIISYLYDKNQVSS</sequence>
<dbReference type="PANTHER" id="PTHR30005">
    <property type="entry name" value="EXOPOLYPHOSPHATASE"/>
    <property type="match status" value="1"/>
</dbReference>
<feature type="domain" description="Ppx/GppA phosphatase N-terminal" evidence="1">
    <location>
        <begin position="32"/>
        <end position="283"/>
    </location>
</feature>